<dbReference type="PANTHER" id="PTHR37456:SF3">
    <property type="entry name" value="COLLAGEN ALPHA-1(XXV) CHAIN"/>
    <property type="match status" value="1"/>
</dbReference>
<sequence length="367" mass="40906">MSSTKNLTLNVSLFVICIVVVYGATENTDTSDKSENNVKLFKRDLNAVKFLDNPNLQELQTDSMLFNDGLEHDDLGSYESDEAGQFVGENDDFQGSMDKRRGGVDRYSFIGALGKRRRLPMGYVGQLGKRAPLGFYGQLGKRAPMGFIGQLGKRAPMGFIGQLGKRAPMGFIGQLGKRAPMGFIGQLGKRAPMGFIGQLGKRAPMGFIGQLGKRTPMGFIGQLGKRAPMGSSSQLGKKLYENFVEESAEKDKRFPMGFTSQLGKRAPMGFFGQLGKRFPMGFRSQLGKRMETADDQDENPQTSLTRKRRSFALPWYFSQRQTPIPSRYIRGGLDRYSYFSRLGKRPDLPDDYFTLVQDHPDVFGGNK</sequence>
<dbReference type="InterPro" id="IPR050938">
    <property type="entry name" value="Collagen_Structural_Proteins"/>
</dbReference>
<evidence type="ECO:0000313" key="3">
    <source>
        <dbReference type="EMBL" id="WAR01767.1"/>
    </source>
</evidence>
<dbReference type="PANTHER" id="PTHR37456">
    <property type="entry name" value="SI:CH211-266K2.1"/>
    <property type="match status" value="1"/>
</dbReference>
<evidence type="ECO:0000313" key="4">
    <source>
        <dbReference type="Proteomes" id="UP001164746"/>
    </source>
</evidence>
<keyword evidence="2" id="KW-0732">Signal</keyword>
<keyword evidence="4" id="KW-1185">Reference proteome</keyword>
<accession>A0ABY7DYT3</accession>
<evidence type="ECO:0000256" key="1">
    <source>
        <dbReference type="ARBA" id="ARBA00022737"/>
    </source>
</evidence>
<proteinExistence type="predicted"/>
<organism evidence="3 4">
    <name type="scientific">Mya arenaria</name>
    <name type="common">Soft-shell clam</name>
    <dbReference type="NCBI Taxonomy" id="6604"/>
    <lineage>
        <taxon>Eukaryota</taxon>
        <taxon>Metazoa</taxon>
        <taxon>Spiralia</taxon>
        <taxon>Lophotrochozoa</taxon>
        <taxon>Mollusca</taxon>
        <taxon>Bivalvia</taxon>
        <taxon>Autobranchia</taxon>
        <taxon>Heteroconchia</taxon>
        <taxon>Euheterodonta</taxon>
        <taxon>Imparidentia</taxon>
        <taxon>Neoheterodontei</taxon>
        <taxon>Myida</taxon>
        <taxon>Myoidea</taxon>
        <taxon>Myidae</taxon>
        <taxon>Mya</taxon>
    </lineage>
</organism>
<gene>
    <name evidence="3" type="ORF">MAR_008325</name>
</gene>
<feature type="chain" id="PRO_5046604917" evidence="2">
    <location>
        <begin position="24"/>
        <end position="367"/>
    </location>
</feature>
<name>A0ABY7DYT3_MYAAR</name>
<reference evidence="3" key="1">
    <citation type="submission" date="2022-11" db="EMBL/GenBank/DDBJ databases">
        <title>Centuries of genome instability and evolution in soft-shell clam transmissible cancer (bioRxiv).</title>
        <authorList>
            <person name="Hart S.F.M."/>
            <person name="Yonemitsu M.A."/>
            <person name="Giersch R.M."/>
            <person name="Beal B.F."/>
            <person name="Arriagada G."/>
            <person name="Davis B.W."/>
            <person name="Ostrander E.A."/>
            <person name="Goff S.P."/>
            <person name="Metzger M.J."/>
        </authorList>
    </citation>
    <scope>NUCLEOTIDE SEQUENCE</scope>
    <source>
        <strain evidence="3">MELC-2E11</strain>
        <tissue evidence="3">Siphon/mantle</tissue>
    </source>
</reference>
<evidence type="ECO:0000256" key="2">
    <source>
        <dbReference type="SAM" id="SignalP"/>
    </source>
</evidence>
<keyword evidence="1" id="KW-0677">Repeat</keyword>
<feature type="signal peptide" evidence="2">
    <location>
        <begin position="1"/>
        <end position="23"/>
    </location>
</feature>
<dbReference type="EMBL" id="CP111015">
    <property type="protein sequence ID" value="WAR01767.1"/>
    <property type="molecule type" value="Genomic_DNA"/>
</dbReference>
<protein>
    <submittedName>
        <fullName evidence="3">TACHY-like protein</fullName>
    </submittedName>
</protein>
<dbReference type="Proteomes" id="UP001164746">
    <property type="component" value="Chromosome 4"/>
</dbReference>